<accession>A0ABT2I5L5</accession>
<dbReference type="PANTHER" id="PTHR35604">
    <property type="entry name" value="TRANSPOSASE INSH FOR INSERTION SEQUENCE ELEMENT IS5A-RELATED"/>
    <property type="match status" value="1"/>
</dbReference>
<dbReference type="InterPro" id="IPR008490">
    <property type="entry name" value="Transposase_InsH_N"/>
</dbReference>
<sequence length="161" mass="17662">MAQRSIGQEQVGFAGRERAASSLDALVSLIDGSQVAMLIDPLYPAAKGEPAWPPLAMLRALLLSIWYDLSDVKLAKALYDRASFRRLCGFSANEATPERTAFVRFRRLLVAHRLDRTLFEAVTTQLKSKAVMMKTGTLVDCPTFGFKPPALAGKGFSREGL</sequence>
<keyword evidence="3" id="KW-1185">Reference proteome</keyword>
<proteinExistence type="predicted"/>
<gene>
    <name evidence="2" type="ORF">NZK81_11150</name>
</gene>
<evidence type="ECO:0000313" key="2">
    <source>
        <dbReference type="EMBL" id="MCT2400109.1"/>
    </source>
</evidence>
<dbReference type="Pfam" id="PF05598">
    <property type="entry name" value="DUF772"/>
    <property type="match status" value="1"/>
</dbReference>
<organism evidence="2 3">
    <name type="scientific">Novosphingobium mangrovi</name>
    <name type="common">ex Huang et al. 2023</name>
    <dbReference type="NCBI Taxonomy" id="2976432"/>
    <lineage>
        <taxon>Bacteria</taxon>
        <taxon>Pseudomonadati</taxon>
        <taxon>Pseudomonadota</taxon>
        <taxon>Alphaproteobacteria</taxon>
        <taxon>Sphingomonadales</taxon>
        <taxon>Sphingomonadaceae</taxon>
        <taxon>Novosphingobium</taxon>
    </lineage>
</organism>
<protein>
    <submittedName>
        <fullName evidence="2">Transposase</fullName>
    </submittedName>
</protein>
<evidence type="ECO:0000259" key="1">
    <source>
        <dbReference type="Pfam" id="PF05598"/>
    </source>
</evidence>
<evidence type="ECO:0000313" key="3">
    <source>
        <dbReference type="Proteomes" id="UP001165583"/>
    </source>
</evidence>
<dbReference type="PANTHER" id="PTHR35604:SF2">
    <property type="entry name" value="TRANSPOSASE INSH FOR INSERTION SEQUENCE ELEMENT IS5A-RELATED"/>
    <property type="match status" value="1"/>
</dbReference>
<dbReference type="RefSeq" id="WP_198409096.1">
    <property type="nucleotide sequence ID" value="NZ_JANZXA010000006.1"/>
</dbReference>
<comment type="caution">
    <text evidence="2">The sequence shown here is derived from an EMBL/GenBank/DDBJ whole genome shotgun (WGS) entry which is preliminary data.</text>
</comment>
<name>A0ABT2I5L5_9SPHN</name>
<dbReference type="Proteomes" id="UP001165583">
    <property type="component" value="Unassembled WGS sequence"/>
</dbReference>
<dbReference type="EMBL" id="JANZXA010000006">
    <property type="protein sequence ID" value="MCT2400109.1"/>
    <property type="molecule type" value="Genomic_DNA"/>
</dbReference>
<reference evidence="2" key="1">
    <citation type="submission" date="2022-09" db="EMBL/GenBank/DDBJ databases">
        <title>Novosphingobium sp. Nov., a polycyclic aromatic hydrocarbon-degrading bacterium isolated form mangrove sediments in HongKong.</title>
        <authorList>
            <person name="Hu Z."/>
        </authorList>
    </citation>
    <scope>NUCLEOTIDE SEQUENCE</scope>
    <source>
        <strain evidence="2">HK4-1</strain>
    </source>
</reference>
<feature type="domain" description="Transposase InsH N-terminal" evidence="1">
    <location>
        <begin position="20"/>
        <end position="107"/>
    </location>
</feature>